<proteinExistence type="predicted"/>
<organism evidence="2 3">
    <name type="scientific">Opisthorchis viverrini</name>
    <name type="common">Southeast Asian liver fluke</name>
    <dbReference type="NCBI Taxonomy" id="6198"/>
    <lineage>
        <taxon>Eukaryota</taxon>
        <taxon>Metazoa</taxon>
        <taxon>Spiralia</taxon>
        <taxon>Lophotrochozoa</taxon>
        <taxon>Platyhelminthes</taxon>
        <taxon>Trematoda</taxon>
        <taxon>Digenea</taxon>
        <taxon>Opisthorchiida</taxon>
        <taxon>Opisthorchiata</taxon>
        <taxon>Opisthorchiidae</taxon>
        <taxon>Opisthorchis</taxon>
    </lineage>
</organism>
<reference evidence="2 3" key="1">
    <citation type="submission" date="2013-11" db="EMBL/GenBank/DDBJ databases">
        <title>Opisthorchis viverrini - life in the bile duct.</title>
        <authorList>
            <person name="Young N.D."/>
            <person name="Nagarajan N."/>
            <person name="Lin S.J."/>
            <person name="Korhonen P.K."/>
            <person name="Jex A.R."/>
            <person name="Hall R.S."/>
            <person name="Safavi-Hemami H."/>
            <person name="Kaewkong W."/>
            <person name="Bertrand D."/>
            <person name="Gao S."/>
            <person name="Seet Q."/>
            <person name="Wongkham S."/>
            <person name="Teh B.T."/>
            <person name="Wongkham C."/>
            <person name="Intapan P.M."/>
            <person name="Maleewong W."/>
            <person name="Yang X."/>
            <person name="Hu M."/>
            <person name="Wang Z."/>
            <person name="Hofmann A."/>
            <person name="Sternberg P.W."/>
            <person name="Tan P."/>
            <person name="Wang J."/>
            <person name="Gasser R.B."/>
        </authorList>
    </citation>
    <scope>NUCLEOTIDE SEQUENCE [LARGE SCALE GENOMIC DNA]</scope>
</reference>
<sequence>MLYKEQHCLTLIQVRRTGQQPSSEPELPTFRNIANTKGPQPKPLTQKPSRKAAVLGRKWKYITIFTEHVATHVPTLNLEGQDTVFVRPLPIDQPGMTDSPLSDPGSFPPFVWFCKENSSRNSVDMYTEYVAKSAQPIPCDQFISRGRAISSKYHSRLFALSRHQIQEELCHLHTRYLWADAPEELRPRTD</sequence>
<dbReference type="GeneID" id="20319596"/>
<dbReference type="OrthoDB" id="6287771at2759"/>
<dbReference type="RefSeq" id="XP_009168676.1">
    <property type="nucleotide sequence ID" value="XM_009170412.1"/>
</dbReference>
<accession>A0A074ZKP0</accession>
<name>A0A074ZKP0_OPIVI</name>
<dbReference type="AlphaFoldDB" id="A0A074ZKP0"/>
<evidence type="ECO:0000313" key="3">
    <source>
        <dbReference type="Proteomes" id="UP000054324"/>
    </source>
</evidence>
<evidence type="ECO:0000256" key="1">
    <source>
        <dbReference type="SAM" id="MobiDB-lite"/>
    </source>
</evidence>
<protein>
    <submittedName>
        <fullName evidence="2">Uncharacterized protein</fullName>
    </submittedName>
</protein>
<dbReference type="KEGG" id="ovi:T265_05414"/>
<feature type="region of interest" description="Disordered" evidence="1">
    <location>
        <begin position="16"/>
        <end position="48"/>
    </location>
</feature>
<dbReference type="Proteomes" id="UP000054324">
    <property type="component" value="Unassembled WGS sequence"/>
</dbReference>
<dbReference type="EMBL" id="KL596719">
    <property type="protein sequence ID" value="KER27601.1"/>
    <property type="molecule type" value="Genomic_DNA"/>
</dbReference>
<keyword evidence="3" id="KW-1185">Reference proteome</keyword>
<dbReference type="CTD" id="20319596"/>
<gene>
    <name evidence="2" type="ORF">T265_05414</name>
</gene>
<evidence type="ECO:0000313" key="2">
    <source>
        <dbReference type="EMBL" id="KER27601.1"/>
    </source>
</evidence>